<comment type="caution">
    <text evidence="1">The sequence shown here is derived from an EMBL/GenBank/DDBJ whole genome shotgun (WGS) entry which is preliminary data.</text>
</comment>
<accession>A0AA93BV90</accession>
<sequence>MTLNEIKDAFSTLSAKDQKKLFEHFSSSLPAPISIDNNFKSMDYPEKLSVFEFSELPQFLTFQLKRQNITYEEMAMQIGVSLSTFKRMIADPAMAKAINLHSLLKELGIKTWLER</sequence>
<dbReference type="InterPro" id="IPR010982">
    <property type="entry name" value="Lambda_DNA-bd_dom_sf"/>
</dbReference>
<dbReference type="SUPFAM" id="SSF47413">
    <property type="entry name" value="lambda repressor-like DNA-binding domains"/>
    <property type="match status" value="1"/>
</dbReference>
<keyword evidence="2" id="KW-1185">Reference proteome</keyword>
<organism evidence="1 2">
    <name type="scientific">Serratia inhibens</name>
    <dbReference type="NCBI Taxonomy" id="2338073"/>
    <lineage>
        <taxon>Bacteria</taxon>
        <taxon>Pseudomonadati</taxon>
        <taxon>Pseudomonadota</taxon>
        <taxon>Gammaproteobacteria</taxon>
        <taxon>Enterobacterales</taxon>
        <taxon>Yersiniaceae</taxon>
        <taxon>Serratia</taxon>
    </lineage>
</organism>
<evidence type="ECO:0000313" key="1">
    <source>
        <dbReference type="EMBL" id="RJF54449.1"/>
    </source>
</evidence>
<dbReference type="Proteomes" id="UP000284338">
    <property type="component" value="Unassembled WGS sequence"/>
</dbReference>
<evidence type="ECO:0000313" key="2">
    <source>
        <dbReference type="Proteomes" id="UP000284338"/>
    </source>
</evidence>
<proteinExistence type="predicted"/>
<name>A0AA93BV90_9GAMM</name>
<reference evidence="1 2" key="1">
    <citation type="submission" date="2018-09" db="EMBL/GenBank/DDBJ databases">
        <title>Draft genome of a novel serratia sp. strain with antifungal activity.</title>
        <authorList>
            <person name="Dichmann S.I."/>
            <person name="Park B.P."/>
            <person name="Pathiraja D."/>
            <person name="Choi I.-G."/>
            <person name="Stougaard P."/>
            <person name="Hennessy R.C."/>
        </authorList>
    </citation>
    <scope>NUCLEOTIDE SEQUENCE [LARGE SCALE GENOMIC DNA]</scope>
    <source>
        <strain evidence="1 2">S40</strain>
    </source>
</reference>
<dbReference type="GO" id="GO:0003677">
    <property type="term" value="F:DNA binding"/>
    <property type="evidence" value="ECO:0007669"/>
    <property type="project" value="InterPro"/>
</dbReference>
<protein>
    <submittedName>
        <fullName evidence="1">XRE family transcriptional regulator</fullName>
    </submittedName>
</protein>
<dbReference type="EMBL" id="QYYG01000006">
    <property type="protein sequence ID" value="RJF54449.1"/>
    <property type="molecule type" value="Genomic_DNA"/>
</dbReference>
<dbReference type="RefSeq" id="WP_119804944.1">
    <property type="nucleotide sequence ID" value="NZ_QYYG01000006.1"/>
</dbReference>
<gene>
    <name evidence="1" type="ORF">D4100_18350</name>
</gene>
<dbReference type="AlphaFoldDB" id="A0AA93BV90"/>